<evidence type="ECO:0000256" key="9">
    <source>
        <dbReference type="SAM" id="SignalP"/>
    </source>
</evidence>
<sequence length="543" mass="57800">MTFQITQGAIRRPLGRTRGTRIALIAALAALGGTGQALAAGDCAALADFEDGALSVTSAETVAADDSRPEACVVMASLAQGEGVSPINFRVTLPTDWSGRSVQYGGGGFNGVINDNQGARWQTPEAEAAFPFKNHVTFEGDSGHQQGDLPESPEVDPRGASFALVPEEFENYAGASVPKTFDAAMTLVEAHYGRLPEYSYFVGFSQGGKEAMVAAQRHAENYDGILAGDPVMALSGLKMTHLKGTRVFYENGGENWVPPETAQAVTAEIIAQCDGLDGLEDGWIADFEGCQPDLSVMLCEGEDGADCLTEGQLAAINELHAPLELDYELPNGLTGHAGYPWGNIVWSGSFLGKRPQPGTPVELGKDAYVYALGDGYARFFVTQDAEYDALTFDENDPALRARIQEVAEIIDATDPDLTPLAEGGTKLIMYAGGASEVPPQEVAAYWTRMTEATDVPAEDFARFYIFPAITHAGIGPQDMPAAADLFSALEAWVEEDEAPGPMVNSSPKADRVTAERPLCEYPEVPRYNGEGDPMAAASFTCKP</sequence>
<keyword evidence="4 9" id="KW-0732">Signal</keyword>
<keyword evidence="11" id="KW-1185">Reference proteome</keyword>
<evidence type="ECO:0000256" key="7">
    <source>
        <dbReference type="ARBA" id="ARBA00023157"/>
    </source>
</evidence>
<dbReference type="GO" id="GO:0052689">
    <property type="term" value="F:carboxylic ester hydrolase activity"/>
    <property type="evidence" value="ECO:0007669"/>
    <property type="project" value="UniProtKB-KW"/>
</dbReference>
<dbReference type="InterPro" id="IPR029058">
    <property type="entry name" value="AB_hydrolase_fold"/>
</dbReference>
<comment type="similarity">
    <text evidence="1">Belongs to the tannase family.</text>
</comment>
<dbReference type="GO" id="GO:0046872">
    <property type="term" value="F:metal ion binding"/>
    <property type="evidence" value="ECO:0007669"/>
    <property type="project" value="UniProtKB-KW"/>
</dbReference>
<dbReference type="SUPFAM" id="SSF53474">
    <property type="entry name" value="alpha/beta-Hydrolases"/>
    <property type="match status" value="1"/>
</dbReference>
<evidence type="ECO:0000313" key="10">
    <source>
        <dbReference type="EMBL" id="SLN49971.1"/>
    </source>
</evidence>
<dbReference type="PANTHER" id="PTHR33938:SF15">
    <property type="entry name" value="FERULOYL ESTERASE B-RELATED"/>
    <property type="match status" value="1"/>
</dbReference>
<evidence type="ECO:0000256" key="3">
    <source>
        <dbReference type="ARBA" id="ARBA00022723"/>
    </source>
</evidence>
<evidence type="ECO:0000256" key="4">
    <source>
        <dbReference type="ARBA" id="ARBA00022729"/>
    </source>
</evidence>
<accession>A0A1X6ZHN1</accession>
<reference evidence="10 11" key="1">
    <citation type="submission" date="2017-03" db="EMBL/GenBank/DDBJ databases">
        <authorList>
            <person name="Afonso C.L."/>
            <person name="Miller P.J."/>
            <person name="Scott M.A."/>
            <person name="Spackman E."/>
            <person name="Goraichik I."/>
            <person name="Dimitrov K.M."/>
            <person name="Suarez D.L."/>
            <person name="Swayne D.E."/>
        </authorList>
    </citation>
    <scope>NUCLEOTIDE SEQUENCE [LARGE SCALE GENOMIC DNA]</scope>
    <source>
        <strain evidence="10 11">CECT 7751</strain>
    </source>
</reference>
<feature type="chain" id="PRO_5013276324" evidence="9">
    <location>
        <begin position="40"/>
        <end position="543"/>
    </location>
</feature>
<gene>
    <name evidence="10" type="ORF">PSM7751_02426</name>
</gene>
<dbReference type="OrthoDB" id="7197884at2"/>
<proteinExistence type="inferred from homology"/>
<dbReference type="Gene3D" id="3.40.50.1820">
    <property type="entry name" value="alpha/beta hydrolase"/>
    <property type="match status" value="1"/>
</dbReference>
<evidence type="ECO:0000313" key="11">
    <source>
        <dbReference type="Proteomes" id="UP000193963"/>
    </source>
</evidence>
<feature type="region of interest" description="Disordered" evidence="8">
    <location>
        <begin position="137"/>
        <end position="157"/>
    </location>
</feature>
<dbReference type="Proteomes" id="UP000193963">
    <property type="component" value="Unassembled WGS sequence"/>
</dbReference>
<keyword evidence="2" id="KW-0719">Serine esterase</keyword>
<dbReference type="RefSeq" id="WP_157792208.1">
    <property type="nucleotide sequence ID" value="NZ_FWFN01000004.1"/>
</dbReference>
<dbReference type="InterPro" id="IPR011118">
    <property type="entry name" value="Tannase/feruloyl_esterase"/>
</dbReference>
<evidence type="ECO:0000256" key="6">
    <source>
        <dbReference type="ARBA" id="ARBA00022837"/>
    </source>
</evidence>
<keyword evidence="6" id="KW-0106">Calcium</keyword>
<keyword evidence="3" id="KW-0479">Metal-binding</keyword>
<organism evidence="10 11">
    <name type="scientific">Pseudooceanicola marinus</name>
    <dbReference type="NCBI Taxonomy" id="396013"/>
    <lineage>
        <taxon>Bacteria</taxon>
        <taxon>Pseudomonadati</taxon>
        <taxon>Pseudomonadota</taxon>
        <taxon>Alphaproteobacteria</taxon>
        <taxon>Rhodobacterales</taxon>
        <taxon>Paracoccaceae</taxon>
        <taxon>Pseudooceanicola</taxon>
    </lineage>
</organism>
<evidence type="ECO:0000256" key="5">
    <source>
        <dbReference type="ARBA" id="ARBA00022801"/>
    </source>
</evidence>
<dbReference type="AlphaFoldDB" id="A0A1X6ZHN1"/>
<evidence type="ECO:0000256" key="8">
    <source>
        <dbReference type="SAM" id="MobiDB-lite"/>
    </source>
</evidence>
<keyword evidence="5" id="KW-0378">Hydrolase</keyword>
<name>A0A1X6ZHN1_9RHOB</name>
<feature type="signal peptide" evidence="9">
    <location>
        <begin position="1"/>
        <end position="39"/>
    </location>
</feature>
<dbReference type="EMBL" id="FWFN01000004">
    <property type="protein sequence ID" value="SLN49971.1"/>
    <property type="molecule type" value="Genomic_DNA"/>
</dbReference>
<dbReference type="PANTHER" id="PTHR33938">
    <property type="entry name" value="FERULOYL ESTERASE B-RELATED"/>
    <property type="match status" value="1"/>
</dbReference>
<protein>
    <submittedName>
        <fullName evidence="10">Tannase and feruloyl esterase</fullName>
    </submittedName>
</protein>
<keyword evidence="7" id="KW-1015">Disulfide bond</keyword>
<evidence type="ECO:0000256" key="1">
    <source>
        <dbReference type="ARBA" id="ARBA00006249"/>
    </source>
</evidence>
<evidence type="ECO:0000256" key="2">
    <source>
        <dbReference type="ARBA" id="ARBA00022487"/>
    </source>
</evidence>
<dbReference type="Pfam" id="PF07519">
    <property type="entry name" value="Tannase"/>
    <property type="match status" value="1"/>
</dbReference>